<dbReference type="SUPFAM" id="SSF55718">
    <property type="entry name" value="SCP-like"/>
    <property type="match status" value="2"/>
</dbReference>
<dbReference type="Proteomes" id="UP001501771">
    <property type="component" value="Unassembled WGS sequence"/>
</dbReference>
<dbReference type="Pfam" id="PF02036">
    <property type="entry name" value="SCP2"/>
    <property type="match status" value="2"/>
</dbReference>
<comment type="caution">
    <text evidence="2">The sequence shown here is derived from an EMBL/GenBank/DDBJ whole genome shotgun (WGS) entry which is preliminary data.</text>
</comment>
<dbReference type="PANTHER" id="PTHR10094:SF25">
    <property type="entry name" value="SCP2 STEROL-BINDING DOMAIN-CONTAINING PROTEIN 1"/>
    <property type="match status" value="1"/>
</dbReference>
<accession>A0ABP5LTE4</accession>
<evidence type="ECO:0000313" key="3">
    <source>
        <dbReference type="Proteomes" id="UP001501771"/>
    </source>
</evidence>
<proteinExistence type="predicted"/>
<dbReference type="EMBL" id="BAAAQR010000014">
    <property type="protein sequence ID" value="GAA2153595.1"/>
    <property type="molecule type" value="Genomic_DNA"/>
</dbReference>
<organism evidence="2 3">
    <name type="scientific">Nocardioides koreensis</name>
    <dbReference type="NCBI Taxonomy" id="433651"/>
    <lineage>
        <taxon>Bacteria</taxon>
        <taxon>Bacillati</taxon>
        <taxon>Actinomycetota</taxon>
        <taxon>Actinomycetes</taxon>
        <taxon>Propionibacteriales</taxon>
        <taxon>Nocardioidaceae</taxon>
        <taxon>Nocardioides</taxon>
    </lineage>
</organism>
<evidence type="ECO:0000313" key="2">
    <source>
        <dbReference type="EMBL" id="GAA2153595.1"/>
    </source>
</evidence>
<dbReference type="InterPro" id="IPR003033">
    <property type="entry name" value="SCP2_sterol-bd_dom"/>
</dbReference>
<feature type="domain" description="SCP2" evidence="1">
    <location>
        <begin position="80"/>
        <end position="173"/>
    </location>
</feature>
<dbReference type="PANTHER" id="PTHR10094">
    <property type="entry name" value="STEROL CARRIER PROTEIN 2 SCP-2 FAMILY PROTEIN"/>
    <property type="match status" value="1"/>
</dbReference>
<feature type="domain" description="SCP2" evidence="1">
    <location>
        <begin position="219"/>
        <end position="323"/>
    </location>
</feature>
<gene>
    <name evidence="2" type="ORF">GCM10009844_38210</name>
</gene>
<sequence>MRGCGGSSYRRYGDRVSPDLEHLRTASRDEAAAFFAEVDAEALVAAVRATTDEELLGLVSRDDIRPVAVEGILGRLHEYAVAERLADLRGVVRFDLERRGTLLERHAIAFEGGGLTLRPRLSDAEPTDVVLRTSLLRFVRIVSGERNAGLEYLSGKLDIDGDAMLALAVGGIFRVPGSGEVAVDPTALDPVDVATALAEVRSDHLRKVMTSGFRSIVLEEIFRRLPEYVNPRKAAKVHLTIGFRLLGNPNGDVERYVVRVAGGAATVTAGDEGEQRDATVTCEAHDYLRLATGHLNPVTGVLKGQLKVRGDKAKALQLSSVIDIPKPR</sequence>
<keyword evidence="3" id="KW-1185">Reference proteome</keyword>
<protein>
    <recommendedName>
        <fullName evidence="1">SCP2 domain-containing protein</fullName>
    </recommendedName>
</protein>
<dbReference type="Gene3D" id="3.30.1050.10">
    <property type="entry name" value="SCP2 sterol-binding domain"/>
    <property type="match status" value="2"/>
</dbReference>
<reference evidence="3" key="1">
    <citation type="journal article" date="2019" name="Int. J. Syst. Evol. Microbiol.">
        <title>The Global Catalogue of Microorganisms (GCM) 10K type strain sequencing project: providing services to taxonomists for standard genome sequencing and annotation.</title>
        <authorList>
            <consortium name="The Broad Institute Genomics Platform"/>
            <consortium name="The Broad Institute Genome Sequencing Center for Infectious Disease"/>
            <person name="Wu L."/>
            <person name="Ma J."/>
        </authorList>
    </citation>
    <scope>NUCLEOTIDE SEQUENCE [LARGE SCALE GENOMIC DNA]</scope>
    <source>
        <strain evidence="3">JCM 16022</strain>
    </source>
</reference>
<name>A0ABP5LTE4_9ACTN</name>
<dbReference type="InterPro" id="IPR036527">
    <property type="entry name" value="SCP2_sterol-bd_dom_sf"/>
</dbReference>
<evidence type="ECO:0000259" key="1">
    <source>
        <dbReference type="Pfam" id="PF02036"/>
    </source>
</evidence>